<feature type="domain" description="Major facilitator superfamily (MFS) profile" evidence="7">
    <location>
        <begin position="10"/>
        <end position="408"/>
    </location>
</feature>
<evidence type="ECO:0000256" key="3">
    <source>
        <dbReference type="ARBA" id="ARBA00022692"/>
    </source>
</evidence>
<evidence type="ECO:0000256" key="6">
    <source>
        <dbReference type="SAM" id="Phobius"/>
    </source>
</evidence>
<dbReference type="InterPro" id="IPR036259">
    <property type="entry name" value="MFS_trans_sf"/>
</dbReference>
<keyword evidence="9" id="KW-1185">Reference proteome</keyword>
<feature type="transmembrane region" description="Helical" evidence="6">
    <location>
        <begin position="283"/>
        <end position="302"/>
    </location>
</feature>
<keyword evidence="4 6" id="KW-1133">Transmembrane helix</keyword>
<dbReference type="InterPro" id="IPR020846">
    <property type="entry name" value="MFS_dom"/>
</dbReference>
<keyword evidence="3 6" id="KW-0812">Transmembrane</keyword>
<dbReference type="InterPro" id="IPR044770">
    <property type="entry name" value="MFS_spinster-like"/>
</dbReference>
<evidence type="ECO:0000256" key="2">
    <source>
        <dbReference type="ARBA" id="ARBA00022448"/>
    </source>
</evidence>
<gene>
    <name evidence="8" type="ORF">SAMN06295920_102318</name>
</gene>
<organism evidence="8 9">
    <name type="scientific">Rhizorhabdus histidinilytica</name>
    <dbReference type="NCBI Taxonomy" id="439228"/>
    <lineage>
        <taxon>Bacteria</taxon>
        <taxon>Pseudomonadati</taxon>
        <taxon>Pseudomonadota</taxon>
        <taxon>Alphaproteobacteria</taxon>
        <taxon>Sphingomonadales</taxon>
        <taxon>Sphingomonadaceae</taxon>
        <taxon>Rhizorhabdus</taxon>
    </lineage>
</organism>
<proteinExistence type="predicted"/>
<dbReference type="PANTHER" id="PTHR23505:SF79">
    <property type="entry name" value="PROTEIN SPINSTER"/>
    <property type="match status" value="1"/>
</dbReference>
<keyword evidence="2" id="KW-0813">Transport</keyword>
<evidence type="ECO:0000256" key="4">
    <source>
        <dbReference type="ARBA" id="ARBA00022989"/>
    </source>
</evidence>
<evidence type="ECO:0000259" key="7">
    <source>
        <dbReference type="PROSITE" id="PS50850"/>
    </source>
</evidence>
<feature type="transmembrane region" description="Helical" evidence="6">
    <location>
        <begin position="381"/>
        <end position="405"/>
    </location>
</feature>
<dbReference type="Gene3D" id="1.20.1250.20">
    <property type="entry name" value="MFS general substrate transporter like domains"/>
    <property type="match status" value="2"/>
</dbReference>
<feature type="transmembrane region" description="Helical" evidence="6">
    <location>
        <begin position="163"/>
        <end position="181"/>
    </location>
</feature>
<protein>
    <submittedName>
        <fullName evidence="8">Predicted arabinose efflux permease, MFS family</fullName>
    </submittedName>
</protein>
<dbReference type="Pfam" id="PF07690">
    <property type="entry name" value="MFS_1"/>
    <property type="match status" value="1"/>
</dbReference>
<dbReference type="AlphaFoldDB" id="A0A1T5AYD4"/>
<dbReference type="PANTHER" id="PTHR23505">
    <property type="entry name" value="SPINSTER"/>
    <property type="match status" value="1"/>
</dbReference>
<reference evidence="9" key="1">
    <citation type="submission" date="2017-02" db="EMBL/GenBank/DDBJ databases">
        <authorList>
            <person name="Varghese N."/>
            <person name="Submissions S."/>
        </authorList>
    </citation>
    <scope>NUCLEOTIDE SEQUENCE [LARGE SCALE GENOMIC DNA]</scope>
    <source>
        <strain evidence="9">UM2</strain>
    </source>
</reference>
<dbReference type="CDD" id="cd17328">
    <property type="entry name" value="MFS_spinster_like"/>
    <property type="match status" value="1"/>
</dbReference>
<feature type="transmembrane region" description="Helical" evidence="6">
    <location>
        <begin position="135"/>
        <end position="157"/>
    </location>
</feature>
<feature type="transmembrane region" description="Helical" evidence="6">
    <location>
        <begin position="76"/>
        <end position="96"/>
    </location>
</feature>
<feature type="transmembrane region" description="Helical" evidence="6">
    <location>
        <begin position="248"/>
        <end position="271"/>
    </location>
</feature>
<evidence type="ECO:0000256" key="1">
    <source>
        <dbReference type="ARBA" id="ARBA00004141"/>
    </source>
</evidence>
<feature type="transmembrane region" description="Helical" evidence="6">
    <location>
        <begin position="48"/>
        <end position="69"/>
    </location>
</feature>
<feature type="transmembrane region" description="Helical" evidence="6">
    <location>
        <begin position="309"/>
        <end position="334"/>
    </location>
</feature>
<feature type="transmembrane region" description="Helical" evidence="6">
    <location>
        <begin position="346"/>
        <end position="369"/>
    </location>
</feature>
<comment type="subcellular location">
    <subcellularLocation>
        <location evidence="1">Membrane</location>
        <topology evidence="1">Multi-pass membrane protein</topology>
    </subcellularLocation>
</comment>
<dbReference type="STRING" id="439228.SAMN06295920_102318"/>
<evidence type="ECO:0000256" key="5">
    <source>
        <dbReference type="ARBA" id="ARBA00023136"/>
    </source>
</evidence>
<dbReference type="EMBL" id="FUYM01000002">
    <property type="protein sequence ID" value="SKB39995.1"/>
    <property type="molecule type" value="Genomic_DNA"/>
</dbReference>
<dbReference type="InterPro" id="IPR011701">
    <property type="entry name" value="MFS"/>
</dbReference>
<dbReference type="SUPFAM" id="SSF103473">
    <property type="entry name" value="MFS general substrate transporter"/>
    <property type="match status" value="1"/>
</dbReference>
<dbReference type="PROSITE" id="PS50850">
    <property type="entry name" value="MFS"/>
    <property type="match status" value="1"/>
</dbReference>
<sequence>MARAASPTLMMAMLLLAYTLNFIDRQIIGILAVPIKADLSLSDAQLGLMGGLAFALFYTGLGIPIAMLADRRDRSRIMTAALAIWSLMTALCGFAQNFWQLFAARLGVGVGEAGGVAPAYTLIADLFPPERRARALALYSFGIPIGSATGIVFGGVIATLIDWRSAFFIVGAAGLLLAPLFRRIVRDPRGDRPAAGATAVGLGTVIATLLTKPSFWLLSVGAACSSMMGYGLFFWLPSFFVRSFGISLLEASLGYGAILLVAGLAGIWMGGALSDRLANRSKAYYALVPALAFVGTLPFYALGISAQSLLLSLALLLVPTALGLVWLGPVIAAVQAVVPASMRSTASAIFLFVNNLIGIGIGTPAIGWISDHLKAQYGEEALRYAILSGTGFYVLATFFLLLAAWRLPRDWHQG</sequence>
<keyword evidence="5 6" id="KW-0472">Membrane</keyword>
<dbReference type="GO" id="GO:0022857">
    <property type="term" value="F:transmembrane transporter activity"/>
    <property type="evidence" value="ECO:0007669"/>
    <property type="project" value="InterPro"/>
</dbReference>
<dbReference type="GO" id="GO:0016020">
    <property type="term" value="C:membrane"/>
    <property type="evidence" value="ECO:0007669"/>
    <property type="project" value="UniProtKB-SubCell"/>
</dbReference>
<dbReference type="Proteomes" id="UP000189818">
    <property type="component" value="Unassembled WGS sequence"/>
</dbReference>
<accession>A0A1T5AYD4</accession>
<feature type="transmembrane region" description="Helical" evidence="6">
    <location>
        <begin position="102"/>
        <end position="123"/>
    </location>
</feature>
<evidence type="ECO:0000313" key="8">
    <source>
        <dbReference type="EMBL" id="SKB39995.1"/>
    </source>
</evidence>
<feature type="transmembrane region" description="Helical" evidence="6">
    <location>
        <begin position="216"/>
        <end position="236"/>
    </location>
</feature>
<name>A0A1T5AYD4_9SPHN</name>
<evidence type="ECO:0000313" key="9">
    <source>
        <dbReference type="Proteomes" id="UP000189818"/>
    </source>
</evidence>